<evidence type="ECO:0000256" key="1">
    <source>
        <dbReference type="ARBA" id="ARBA00004123"/>
    </source>
</evidence>
<dbReference type="FunFam" id="3.30.160.60:FF:000912">
    <property type="entry name" value="Zinc finger protein 660"/>
    <property type="match status" value="1"/>
</dbReference>
<feature type="compositionally biased region" description="Basic and acidic residues" evidence="9">
    <location>
        <begin position="261"/>
        <end position="270"/>
    </location>
</feature>
<dbReference type="PROSITE" id="PS00028">
    <property type="entry name" value="ZINC_FINGER_C2H2_1"/>
    <property type="match status" value="12"/>
</dbReference>
<dbReference type="Gene3D" id="3.30.160.60">
    <property type="entry name" value="Classic Zinc Finger"/>
    <property type="match status" value="11"/>
</dbReference>
<keyword evidence="6" id="KW-0862">Zinc</keyword>
<dbReference type="PROSITE" id="PS50157">
    <property type="entry name" value="ZINC_FINGER_C2H2_2"/>
    <property type="match status" value="13"/>
</dbReference>
<feature type="non-terminal residue" evidence="11">
    <location>
        <position position="1"/>
    </location>
</feature>
<name>Q4RYF3_TETNG</name>
<dbReference type="InterPro" id="IPR036236">
    <property type="entry name" value="Znf_C2H2_sf"/>
</dbReference>
<dbReference type="Pfam" id="PF21549">
    <property type="entry name" value="PRDM2_PR"/>
    <property type="match status" value="1"/>
</dbReference>
<evidence type="ECO:0000256" key="6">
    <source>
        <dbReference type="ARBA" id="ARBA00022833"/>
    </source>
</evidence>
<evidence type="ECO:0000256" key="4">
    <source>
        <dbReference type="ARBA" id="ARBA00022737"/>
    </source>
</evidence>
<dbReference type="InterPro" id="IPR013087">
    <property type="entry name" value="Znf_C2H2_type"/>
</dbReference>
<dbReference type="FunFam" id="3.30.160.60:FF:003288">
    <property type="entry name" value="Uncharacterized protein"/>
    <property type="match status" value="1"/>
</dbReference>
<dbReference type="SMART" id="SM00355">
    <property type="entry name" value="ZnF_C2H2"/>
    <property type="match status" value="15"/>
</dbReference>
<feature type="domain" description="C2H2-type" evidence="10">
    <location>
        <begin position="721"/>
        <end position="748"/>
    </location>
</feature>
<feature type="compositionally biased region" description="Basic and acidic residues" evidence="9">
    <location>
        <begin position="427"/>
        <end position="437"/>
    </location>
</feature>
<proteinExistence type="inferred from homology"/>
<keyword evidence="7" id="KW-0539">Nucleus</keyword>
<dbReference type="EMBL" id="CAAE01014976">
    <property type="protein sequence ID" value="CAG06579.1"/>
    <property type="molecule type" value="Genomic_DNA"/>
</dbReference>
<dbReference type="InterPro" id="IPR046341">
    <property type="entry name" value="SET_dom_sf"/>
</dbReference>
<accession>Q4RYF3</accession>
<feature type="domain" description="C2H2-type" evidence="10">
    <location>
        <begin position="231"/>
        <end position="258"/>
    </location>
</feature>
<protein>
    <submittedName>
        <fullName evidence="11">(spotted green pufferfish) hypothetical protein</fullName>
    </submittedName>
</protein>
<dbReference type="FunFam" id="3.30.160.60:FF:000358">
    <property type="entry name" value="zinc finger protein 24"/>
    <property type="match status" value="1"/>
</dbReference>
<dbReference type="Pfam" id="PF00096">
    <property type="entry name" value="zf-C2H2"/>
    <property type="match status" value="11"/>
</dbReference>
<feature type="region of interest" description="Disordered" evidence="9">
    <location>
        <begin position="248"/>
        <end position="303"/>
    </location>
</feature>
<evidence type="ECO:0000259" key="10">
    <source>
        <dbReference type="PROSITE" id="PS50157"/>
    </source>
</evidence>
<feature type="region of interest" description="Disordered" evidence="9">
    <location>
        <begin position="370"/>
        <end position="396"/>
    </location>
</feature>
<feature type="domain" description="C2H2-type" evidence="10">
    <location>
        <begin position="394"/>
        <end position="422"/>
    </location>
</feature>
<feature type="domain" description="C2H2-type" evidence="10">
    <location>
        <begin position="693"/>
        <end position="720"/>
    </location>
</feature>
<feature type="domain" description="C2H2-type" evidence="10">
    <location>
        <begin position="777"/>
        <end position="801"/>
    </location>
</feature>
<reference evidence="11" key="1">
    <citation type="journal article" date="2004" name="Nature">
        <title>Genome duplication in the teleost fish Tetraodon nigroviridis reveals the early vertebrate proto-karyotype.</title>
        <authorList>
            <person name="Jaillon O."/>
            <person name="Aury J.-M."/>
            <person name="Brunet F."/>
            <person name="Petit J.-L."/>
            <person name="Stange-Thomann N."/>
            <person name="Mauceli E."/>
            <person name="Bouneau L."/>
            <person name="Fischer C."/>
            <person name="Ozouf-Costaz C."/>
            <person name="Bernot A."/>
            <person name="Nicaud S."/>
            <person name="Jaffe D."/>
            <person name="Fisher S."/>
            <person name="Lutfalla G."/>
            <person name="Dossat C."/>
            <person name="Segurens B."/>
            <person name="Dasilva C."/>
            <person name="Salanoubat M."/>
            <person name="Levy M."/>
            <person name="Boudet N."/>
            <person name="Castellano S."/>
            <person name="Anthouard V."/>
            <person name="Jubin C."/>
            <person name="Castelli V."/>
            <person name="Katinka M."/>
            <person name="Vacherie B."/>
            <person name="Biemont C."/>
            <person name="Skalli Z."/>
            <person name="Cattolico L."/>
            <person name="Poulain J."/>
            <person name="De Berardinis V."/>
            <person name="Cruaud C."/>
            <person name="Duprat S."/>
            <person name="Brottier P."/>
            <person name="Coutanceau J.-P."/>
            <person name="Gouzy J."/>
            <person name="Parra G."/>
            <person name="Lardier G."/>
            <person name="Chapple C."/>
            <person name="McKernan K.J."/>
            <person name="McEwan P."/>
            <person name="Bosak S."/>
            <person name="Kellis M."/>
            <person name="Volff J.-N."/>
            <person name="Guigo R."/>
            <person name="Zody M.C."/>
            <person name="Mesirov J."/>
            <person name="Lindblad-Toh K."/>
            <person name="Birren B."/>
            <person name="Nusbaum C."/>
            <person name="Kahn D."/>
            <person name="Robinson-Rechavi M."/>
            <person name="Laudet V."/>
            <person name="Schachter V."/>
            <person name="Quetier F."/>
            <person name="Saurin W."/>
            <person name="Scarpelli C."/>
            <person name="Wincker P."/>
            <person name="Lander E.S."/>
            <person name="Weissenbach J."/>
            <person name="Roest Crollius H."/>
        </authorList>
    </citation>
    <scope>NUCLEOTIDE SEQUENCE [LARGE SCALE GENOMIC DNA]</scope>
</reference>
<keyword evidence="3" id="KW-0479">Metal-binding</keyword>
<dbReference type="GO" id="GO:0005634">
    <property type="term" value="C:nucleus"/>
    <property type="evidence" value="ECO:0007669"/>
    <property type="project" value="UniProtKB-SubCell"/>
</dbReference>
<dbReference type="OrthoDB" id="9439903at2759"/>
<evidence type="ECO:0000256" key="7">
    <source>
        <dbReference type="ARBA" id="ARBA00023242"/>
    </source>
</evidence>
<feature type="domain" description="C2H2-type" evidence="10">
    <location>
        <begin position="665"/>
        <end position="692"/>
    </location>
</feature>
<dbReference type="Gene3D" id="2.170.270.10">
    <property type="entry name" value="SET domain"/>
    <property type="match status" value="1"/>
</dbReference>
<feature type="region of interest" description="Disordered" evidence="9">
    <location>
        <begin position="412"/>
        <end position="462"/>
    </location>
</feature>
<feature type="domain" description="C2H2-type" evidence="10">
    <location>
        <begin position="529"/>
        <end position="557"/>
    </location>
</feature>
<feature type="domain" description="C2H2-type" evidence="10">
    <location>
        <begin position="592"/>
        <end position="620"/>
    </location>
</feature>
<dbReference type="AlphaFoldDB" id="Q4RYF3"/>
<dbReference type="FunFam" id="3.30.160.60:FF:000340">
    <property type="entry name" value="zinc finger protein 473 isoform X1"/>
    <property type="match status" value="1"/>
</dbReference>
<dbReference type="SUPFAM" id="SSF57667">
    <property type="entry name" value="beta-beta-alpha zinc fingers"/>
    <property type="match status" value="6"/>
</dbReference>
<dbReference type="FunFam" id="3.30.160.60:FF:000446">
    <property type="entry name" value="Zinc finger protein"/>
    <property type="match status" value="1"/>
</dbReference>
<keyword evidence="5 8" id="KW-0863">Zinc-finger</keyword>
<dbReference type="InterPro" id="IPR050888">
    <property type="entry name" value="ZnF_C2H2-type_TF"/>
</dbReference>
<feature type="domain" description="C2H2-type" evidence="10">
    <location>
        <begin position="558"/>
        <end position="591"/>
    </location>
</feature>
<dbReference type="GO" id="GO:0045596">
    <property type="term" value="P:negative regulation of cell differentiation"/>
    <property type="evidence" value="ECO:0007669"/>
    <property type="project" value="UniProtKB-ARBA"/>
</dbReference>
<evidence type="ECO:0000256" key="3">
    <source>
        <dbReference type="ARBA" id="ARBA00022723"/>
    </source>
</evidence>
<evidence type="ECO:0000256" key="2">
    <source>
        <dbReference type="ARBA" id="ARBA00006991"/>
    </source>
</evidence>
<dbReference type="FunFam" id="3.30.160.60:FF:001775">
    <property type="entry name" value="PR domain containing 9"/>
    <property type="match status" value="1"/>
</dbReference>
<evidence type="ECO:0000256" key="9">
    <source>
        <dbReference type="SAM" id="MobiDB-lite"/>
    </source>
</evidence>
<feature type="domain" description="C2H2-type" evidence="10">
    <location>
        <begin position="749"/>
        <end position="776"/>
    </location>
</feature>
<dbReference type="KEGG" id="tng:GSTEN00026990G001"/>
<dbReference type="GO" id="GO:0008270">
    <property type="term" value="F:zinc ion binding"/>
    <property type="evidence" value="ECO:0007669"/>
    <property type="project" value="UniProtKB-KW"/>
</dbReference>
<feature type="domain" description="C2H2-type" evidence="10">
    <location>
        <begin position="322"/>
        <end position="350"/>
    </location>
</feature>
<evidence type="ECO:0000256" key="5">
    <source>
        <dbReference type="ARBA" id="ARBA00022771"/>
    </source>
</evidence>
<feature type="domain" description="C2H2-type" evidence="10">
    <location>
        <begin position="202"/>
        <end position="230"/>
    </location>
</feature>
<keyword evidence="4" id="KW-0677">Repeat</keyword>
<dbReference type="InterPro" id="IPR001214">
    <property type="entry name" value="SET_dom"/>
</dbReference>
<evidence type="ECO:0000313" key="11">
    <source>
        <dbReference type="EMBL" id="CAG06579.1"/>
    </source>
</evidence>
<dbReference type="PANTHER" id="PTHR24406">
    <property type="entry name" value="TRANSCRIPTIONAL REPRESSOR CTCFL-RELATED"/>
    <property type="match status" value="1"/>
</dbReference>
<comment type="subcellular location">
    <subcellularLocation>
        <location evidence="1">Nucleus</location>
    </subcellularLocation>
</comment>
<evidence type="ECO:0000256" key="8">
    <source>
        <dbReference type="PROSITE-ProRule" id="PRU00042"/>
    </source>
</evidence>
<feature type="domain" description="C2H2-type" evidence="10">
    <location>
        <begin position="351"/>
        <end position="378"/>
    </location>
</feature>
<comment type="caution">
    <text evidence="11">The sequence shown here is derived from an EMBL/GenBank/DDBJ whole genome shotgun (WGS) entry which is preliminary data.</text>
</comment>
<comment type="similarity">
    <text evidence="2">Belongs to the krueppel C2H2-type zinc-finger protein family.</text>
</comment>
<sequence>MSGTNNDVEWVETTEEVVVTDDGPPSENHLAAVPDPESVKTPIQRLLDSVGQGESVEADDCEECLALFQNRGTSGDITGPSFILDFPASTGIPQRALLTLPYVICARNKEESNLSAVEYNGIILFHCSRAINPGDELLVWPSGKLFAHFTDSWTQRHIESLHLQPDADTLRPNGAAPAEDPAPRVDSAKSLVVLALDSVGANTCEDCGKFFKQIPHLRRHKLCVHSNKRPYCCPQCRRSFSQASGLIRHQTVHRKQATAKEAADQSRRTSEEEDSASPRTGSTNVRAPEEAEETGEVQSLPEGAEVAGTVNSPAAEAGLTQLVCPDCGKTFSSNTSLRRHKVAVHESLRPYACTVCRKCFRQYSDLTRHLQHHRKQSPEGAEAEPPPESTAHTHSCEDCSLTFSSGADLQQHLSERHSEELAVEPQDDTRKDPDFKIKPSSVKSAQPSQKQPSPRPQRLRAQSRISAITKLIAPKRRAAICKKAAAPAETGPSEPDTSAAKRRFSCNRCTRTCANAAELEAHKCILRQHKCGHCGATFIKSGFLKRHQQTAHAKLRSFRCERCNKPFRTSGSLRQHQKSNACVKYHCASELFSCTFCQFSFTMKSYLVKHIKRHHPQYMPHCESDGLEEEEKEEGRFVCPHCSESCTSAKEFKSHPCFQQGKVLYLCPDCGKGFTNHYGLKQHQRVHTGEKPYKCPHCSKSFSYNGQLTVHLRIHTGEKPYLCTHCGESFRQSGDLKRHERKHTGVRPYSCAECCKSFSRPQSLKAHQMLHLGQKMFKCTQCGKSFSRSYHLRRHHQKMHS</sequence>
<organism evidence="11">
    <name type="scientific">Tetraodon nigroviridis</name>
    <name type="common">Spotted green pufferfish</name>
    <name type="synonym">Chelonodon nigroviridis</name>
    <dbReference type="NCBI Taxonomy" id="99883"/>
    <lineage>
        <taxon>Eukaryota</taxon>
        <taxon>Metazoa</taxon>
        <taxon>Chordata</taxon>
        <taxon>Craniata</taxon>
        <taxon>Vertebrata</taxon>
        <taxon>Euteleostomi</taxon>
        <taxon>Actinopterygii</taxon>
        <taxon>Neopterygii</taxon>
        <taxon>Teleostei</taxon>
        <taxon>Neoteleostei</taxon>
        <taxon>Acanthomorphata</taxon>
        <taxon>Eupercaria</taxon>
        <taxon>Tetraodontiformes</taxon>
        <taxon>Tetradontoidea</taxon>
        <taxon>Tetraodontidae</taxon>
        <taxon>Tetraodon</taxon>
    </lineage>
</organism>
<gene>
    <name evidence="11" type="ORF">GSTENG00026990001</name>
</gene>
<feature type="compositionally biased region" description="Low complexity" evidence="9">
    <location>
        <begin position="438"/>
        <end position="452"/>
    </location>
</feature>
<reference evidence="11" key="2">
    <citation type="submission" date="2004-02" db="EMBL/GenBank/DDBJ databases">
        <authorList>
            <consortium name="Genoscope"/>
            <consortium name="Whitehead Institute Centre for Genome Research"/>
        </authorList>
    </citation>
    <scope>NUCLEOTIDE SEQUENCE</scope>
</reference>
<dbReference type="FunFam" id="3.30.160.60:FF:001498">
    <property type="entry name" value="Zinc finger protein 404"/>
    <property type="match status" value="1"/>
</dbReference>